<evidence type="ECO:0000256" key="1">
    <source>
        <dbReference type="ARBA" id="ARBA00000815"/>
    </source>
</evidence>
<dbReference type="Gene3D" id="1.10.150.340">
    <property type="entry name" value="Pyrimidine 5'-nucleotidase (UMPH-1), N-terminal domain"/>
    <property type="match status" value="1"/>
</dbReference>
<evidence type="ECO:0000256" key="4">
    <source>
        <dbReference type="ARBA" id="ARBA00022723"/>
    </source>
</evidence>
<proteinExistence type="inferred from homology"/>
<dbReference type="PANTHER" id="PTHR13045:SF0">
    <property type="entry name" value="7-METHYLGUANOSINE PHOSPHATE-SPECIFIC 5'-NUCLEOTIDASE"/>
    <property type="match status" value="1"/>
</dbReference>
<comment type="caution">
    <text evidence="10">The sequence shown here is derived from an EMBL/GenBank/DDBJ whole genome shotgun (WGS) entry which is preliminary data.</text>
</comment>
<dbReference type="GO" id="GO:0008253">
    <property type="term" value="F:5'-nucleotidase activity"/>
    <property type="evidence" value="ECO:0007669"/>
    <property type="project" value="UniProtKB-EC"/>
</dbReference>
<dbReference type="InterPro" id="IPR006434">
    <property type="entry name" value="Pyrimidine_nucleotidase_eu"/>
</dbReference>
<dbReference type="GO" id="GO:0000166">
    <property type="term" value="F:nucleotide binding"/>
    <property type="evidence" value="ECO:0007669"/>
    <property type="project" value="UniProtKB-KW"/>
</dbReference>
<dbReference type="OrthoDB" id="10014216at2759"/>
<dbReference type="GO" id="GO:0009117">
    <property type="term" value="P:nucleotide metabolic process"/>
    <property type="evidence" value="ECO:0007669"/>
    <property type="project" value="UniProtKB-KW"/>
</dbReference>
<dbReference type="FunFam" id="1.10.150.340:FF:000001">
    <property type="entry name" value="Cytosolic 5-nucleotidase 3-like"/>
    <property type="match status" value="1"/>
</dbReference>
<keyword evidence="7" id="KW-0460">Magnesium</keyword>
<dbReference type="Proteomes" id="UP000316759">
    <property type="component" value="Unassembled WGS sequence"/>
</dbReference>
<reference evidence="10 11" key="1">
    <citation type="submission" date="2019-04" db="EMBL/GenBank/DDBJ databases">
        <title>Annotation for the trematode Fasciola gigantica.</title>
        <authorList>
            <person name="Choi Y.-J."/>
        </authorList>
    </citation>
    <scope>NUCLEOTIDE SEQUENCE [LARGE SCALE GENOMIC DNA]</scope>
    <source>
        <strain evidence="10">Uganda_cow_1</strain>
    </source>
</reference>
<sequence>MRIKHSSHDSTHQVDQTHHHEDRSFERLKCLLNPHTQLDSYQIHIENVERTWNKLETMRTAGPDALEVVSDFDHTMSKFRENGVKIPSCHGIFEMDPEVTELARNKLKALTERYFPIEFDPALPVEDKIPHMIDWWSTAHQIIVDCRLHRKALEKTVRECNLVLRYAHAYQSIQSFDLC</sequence>
<evidence type="ECO:0000313" key="11">
    <source>
        <dbReference type="Proteomes" id="UP000316759"/>
    </source>
</evidence>
<keyword evidence="5" id="KW-0547">Nucleotide-binding</keyword>
<feature type="region of interest" description="Disordered" evidence="9">
    <location>
        <begin position="1"/>
        <end position="20"/>
    </location>
</feature>
<dbReference type="GO" id="GO:0000287">
    <property type="term" value="F:magnesium ion binding"/>
    <property type="evidence" value="ECO:0007669"/>
    <property type="project" value="InterPro"/>
</dbReference>
<dbReference type="EMBL" id="SUNJ01015544">
    <property type="protein sequence ID" value="TPP53224.1"/>
    <property type="molecule type" value="Genomic_DNA"/>
</dbReference>
<evidence type="ECO:0000256" key="9">
    <source>
        <dbReference type="SAM" id="MobiDB-lite"/>
    </source>
</evidence>
<dbReference type="EC" id="3.1.3.5" evidence="3"/>
<dbReference type="SUPFAM" id="SSF56784">
    <property type="entry name" value="HAD-like"/>
    <property type="match status" value="1"/>
</dbReference>
<gene>
    <name evidence="10" type="ORF">FGIG_05357</name>
</gene>
<evidence type="ECO:0000313" key="10">
    <source>
        <dbReference type="EMBL" id="TPP53224.1"/>
    </source>
</evidence>
<name>A0A504XXB9_FASGI</name>
<keyword evidence="11" id="KW-1185">Reference proteome</keyword>
<evidence type="ECO:0000256" key="2">
    <source>
        <dbReference type="ARBA" id="ARBA00008389"/>
    </source>
</evidence>
<evidence type="ECO:0000256" key="8">
    <source>
        <dbReference type="ARBA" id="ARBA00023080"/>
    </source>
</evidence>
<keyword evidence="6" id="KW-0378">Hydrolase</keyword>
<evidence type="ECO:0000256" key="5">
    <source>
        <dbReference type="ARBA" id="ARBA00022741"/>
    </source>
</evidence>
<evidence type="ECO:0000256" key="7">
    <source>
        <dbReference type="ARBA" id="ARBA00022842"/>
    </source>
</evidence>
<dbReference type="STRING" id="46835.A0A504XXB9"/>
<protein>
    <recommendedName>
        <fullName evidence="3">5'-nucleotidase</fullName>
        <ecNumber evidence="3">3.1.3.5</ecNumber>
    </recommendedName>
</protein>
<dbReference type="InterPro" id="IPR036412">
    <property type="entry name" value="HAD-like_sf"/>
</dbReference>
<evidence type="ECO:0000256" key="6">
    <source>
        <dbReference type="ARBA" id="ARBA00022801"/>
    </source>
</evidence>
<comment type="similarity">
    <text evidence="2">Belongs to the pyrimidine 5'-nucleotidase family.</text>
</comment>
<comment type="catalytic activity">
    <reaction evidence="1">
        <text>a ribonucleoside 5'-phosphate + H2O = a ribonucleoside + phosphate</text>
        <dbReference type="Rhea" id="RHEA:12484"/>
        <dbReference type="ChEBI" id="CHEBI:15377"/>
        <dbReference type="ChEBI" id="CHEBI:18254"/>
        <dbReference type="ChEBI" id="CHEBI:43474"/>
        <dbReference type="ChEBI" id="CHEBI:58043"/>
        <dbReference type="EC" id="3.1.3.5"/>
    </reaction>
</comment>
<dbReference type="GO" id="GO:0005737">
    <property type="term" value="C:cytoplasm"/>
    <property type="evidence" value="ECO:0007669"/>
    <property type="project" value="InterPro"/>
</dbReference>
<dbReference type="Pfam" id="PF05822">
    <property type="entry name" value="UMPH-1"/>
    <property type="match status" value="1"/>
</dbReference>
<accession>A0A504XXB9</accession>
<keyword evidence="8" id="KW-0546">Nucleotide metabolism</keyword>
<keyword evidence="4" id="KW-0479">Metal-binding</keyword>
<dbReference type="PANTHER" id="PTHR13045">
    <property type="entry name" value="5'-NUCLEOTIDASE"/>
    <property type="match status" value="1"/>
</dbReference>
<evidence type="ECO:0000256" key="3">
    <source>
        <dbReference type="ARBA" id="ARBA00012643"/>
    </source>
</evidence>
<dbReference type="AlphaFoldDB" id="A0A504XXB9"/>
<organism evidence="10 11">
    <name type="scientific">Fasciola gigantica</name>
    <name type="common">Giant liver fluke</name>
    <dbReference type="NCBI Taxonomy" id="46835"/>
    <lineage>
        <taxon>Eukaryota</taxon>
        <taxon>Metazoa</taxon>
        <taxon>Spiralia</taxon>
        <taxon>Lophotrochozoa</taxon>
        <taxon>Platyhelminthes</taxon>
        <taxon>Trematoda</taxon>
        <taxon>Digenea</taxon>
        <taxon>Plagiorchiida</taxon>
        <taxon>Echinostomata</taxon>
        <taxon>Echinostomatoidea</taxon>
        <taxon>Fasciolidae</taxon>
        <taxon>Fasciola</taxon>
    </lineage>
</organism>